<dbReference type="EMBL" id="VUNH01000010">
    <property type="protein sequence ID" value="MST56222.1"/>
    <property type="molecule type" value="Genomic_DNA"/>
</dbReference>
<keyword evidence="3 4" id="KW-0732">Signal</keyword>
<dbReference type="PANTHER" id="PTHR30024:SF47">
    <property type="entry name" value="TAURINE-BINDING PERIPLASMIC PROTEIN"/>
    <property type="match status" value="1"/>
</dbReference>
<comment type="subcellular location">
    <subcellularLocation>
        <location evidence="1">Periplasm</location>
    </subcellularLocation>
</comment>
<evidence type="ECO:0000313" key="6">
    <source>
        <dbReference type="EMBL" id="MST56222.1"/>
    </source>
</evidence>
<comment type="caution">
    <text evidence="6">The sequence shown here is derived from an EMBL/GenBank/DDBJ whole genome shotgun (WGS) entry which is preliminary data.</text>
</comment>
<keyword evidence="7" id="KW-1185">Reference proteome</keyword>
<dbReference type="Proteomes" id="UP000473699">
    <property type="component" value="Unassembled WGS sequence"/>
</dbReference>
<dbReference type="RefSeq" id="WP_154529305.1">
    <property type="nucleotide sequence ID" value="NZ_JAXDZJ010000219.1"/>
</dbReference>
<gene>
    <name evidence="6" type="ORF">FYJ74_09285</name>
</gene>
<dbReference type="SUPFAM" id="SSF53850">
    <property type="entry name" value="Periplasmic binding protein-like II"/>
    <property type="match status" value="1"/>
</dbReference>
<dbReference type="Gene3D" id="3.40.190.10">
    <property type="entry name" value="Periplasmic binding protein-like II"/>
    <property type="match status" value="2"/>
</dbReference>
<accession>A0A6L5YF35</accession>
<dbReference type="Pfam" id="PF09084">
    <property type="entry name" value="NMT1"/>
    <property type="match status" value="1"/>
</dbReference>
<proteinExistence type="inferred from homology"/>
<evidence type="ECO:0000256" key="4">
    <source>
        <dbReference type="SAM" id="SignalP"/>
    </source>
</evidence>
<feature type="chain" id="PRO_5026931382" evidence="4">
    <location>
        <begin position="27"/>
        <end position="349"/>
    </location>
</feature>
<comment type="similarity">
    <text evidence="2">Belongs to the bacterial solute-binding protein SsuA/TauA family.</text>
</comment>
<evidence type="ECO:0000313" key="7">
    <source>
        <dbReference type="Proteomes" id="UP000473699"/>
    </source>
</evidence>
<dbReference type="GO" id="GO:0042597">
    <property type="term" value="C:periplasmic space"/>
    <property type="evidence" value="ECO:0007669"/>
    <property type="project" value="UniProtKB-SubCell"/>
</dbReference>
<dbReference type="PANTHER" id="PTHR30024">
    <property type="entry name" value="ALIPHATIC SULFONATES-BINDING PROTEIN-RELATED"/>
    <property type="match status" value="1"/>
</dbReference>
<dbReference type="InterPro" id="IPR015168">
    <property type="entry name" value="SsuA/THI5"/>
</dbReference>
<feature type="domain" description="SsuA/THI5-like" evidence="5">
    <location>
        <begin position="46"/>
        <end position="252"/>
    </location>
</feature>
<feature type="signal peptide" evidence="4">
    <location>
        <begin position="1"/>
        <end position="26"/>
    </location>
</feature>
<evidence type="ECO:0000256" key="1">
    <source>
        <dbReference type="ARBA" id="ARBA00004418"/>
    </source>
</evidence>
<organism evidence="6 7">
    <name type="scientific">Pyramidobacter porci</name>
    <dbReference type="NCBI Taxonomy" id="2605789"/>
    <lineage>
        <taxon>Bacteria</taxon>
        <taxon>Thermotogati</taxon>
        <taxon>Synergistota</taxon>
        <taxon>Synergistia</taxon>
        <taxon>Synergistales</taxon>
        <taxon>Dethiosulfovibrionaceae</taxon>
        <taxon>Pyramidobacter</taxon>
    </lineage>
</organism>
<sequence>MSVKKNAVRLFASMSLALAASAVASAAPEQSVVRWNYGTSGNVLVTIAENKGYFKDEGLTIEPVLANANADAMTLLATGKVDVVSNSGTAAPLQQIAAGIDLTIFGGHMVTGCMPVVARAGAEWKGVQSLIGKKFACNPSYFAFTGAVMDLGYKEPLKAVNWVTYSGYNEALAAVVRGEVDYALMGTGQNFNVKKMKDVQIVTYQSEVMPNYSCCRMEAQTEYVRKNPETIKAVLRALLRAQSYYESHRDEAVSMLAKKIGASDEYVAAYMLDTAHYVVNADPLSKSVVRAWGILDKTGFLSENAKNIKIEDHIDTELYRQALEDATAAHGSEDPTFYERQRAFFAENN</sequence>
<protein>
    <submittedName>
        <fullName evidence="6">ABC transporter substrate-binding protein</fullName>
    </submittedName>
</protein>
<name>A0A6L5YF35_9BACT</name>
<dbReference type="AlphaFoldDB" id="A0A6L5YF35"/>
<reference evidence="6 7" key="1">
    <citation type="submission" date="2019-08" db="EMBL/GenBank/DDBJ databases">
        <title>In-depth cultivation of the pig gut microbiome towards novel bacterial diversity and tailored functional studies.</title>
        <authorList>
            <person name="Wylensek D."/>
            <person name="Hitch T.C.A."/>
            <person name="Clavel T."/>
        </authorList>
    </citation>
    <scope>NUCLEOTIDE SEQUENCE [LARGE SCALE GENOMIC DNA]</scope>
    <source>
        <strain evidence="6 7">SM-530-WT-4B</strain>
    </source>
</reference>
<evidence type="ECO:0000256" key="3">
    <source>
        <dbReference type="ARBA" id="ARBA00022729"/>
    </source>
</evidence>
<evidence type="ECO:0000256" key="2">
    <source>
        <dbReference type="ARBA" id="ARBA00010742"/>
    </source>
</evidence>
<evidence type="ECO:0000259" key="5">
    <source>
        <dbReference type="Pfam" id="PF09084"/>
    </source>
</evidence>